<name>A0A0U0RWC1_MYCTX</name>
<protein>
    <submittedName>
        <fullName evidence="1">Uncharacterized protein</fullName>
    </submittedName>
</protein>
<reference evidence="3 4" key="3">
    <citation type="submission" date="2015-03" db="EMBL/GenBank/DDBJ databases">
        <authorList>
            <consortium name="Pathogen Informatics"/>
        </authorList>
    </citation>
    <scope>NUCLEOTIDE SEQUENCE [LARGE SCALE GENOMIC DNA]</scope>
    <source>
        <strain evidence="3">K00500041</strain>
        <strain evidence="4">N09902308</strain>
    </source>
</reference>
<reference evidence="2" key="2">
    <citation type="submission" date="2015-03" db="EMBL/GenBank/DDBJ databases">
        <authorList>
            <consortium name="Pathogen Informatics"/>
            <person name="Murphy D."/>
        </authorList>
    </citation>
    <scope>NUCLEOTIDE SEQUENCE</scope>
    <source>
        <strain evidence="2">N09902308</strain>
    </source>
</reference>
<evidence type="ECO:0000313" key="1">
    <source>
        <dbReference type="EMBL" id="COW30143.1"/>
    </source>
</evidence>
<dbReference type="Proteomes" id="UP000039021">
    <property type="component" value="Unassembled WGS sequence"/>
</dbReference>
<proteinExistence type="predicted"/>
<accession>A0A0U0RWC1</accession>
<sequence>MSANNLLRGVGTDCQPWLSRYVATSLRSPSLYSRLGDFYVEPVDAPALRSGVKEVGCRSAIVIYRLPGALSAVMLSSKRS</sequence>
<dbReference type="Proteomes" id="UP000038802">
    <property type="component" value="Unassembled WGS sequence"/>
</dbReference>
<gene>
    <name evidence="1" type="ORF">ERS007703_03325</name>
    <name evidence="2" type="ORF">ERS007739_00293</name>
</gene>
<organism evidence="1 3">
    <name type="scientific">Mycobacterium tuberculosis</name>
    <dbReference type="NCBI Taxonomy" id="1773"/>
    <lineage>
        <taxon>Bacteria</taxon>
        <taxon>Bacillati</taxon>
        <taxon>Actinomycetota</taxon>
        <taxon>Actinomycetes</taxon>
        <taxon>Mycobacteriales</taxon>
        <taxon>Mycobacteriaceae</taxon>
        <taxon>Mycobacterium</taxon>
        <taxon>Mycobacterium tuberculosis complex</taxon>
    </lineage>
</organism>
<dbReference type="EMBL" id="CSAE01000441">
    <property type="protein sequence ID" value="COW30143.1"/>
    <property type="molecule type" value="Genomic_DNA"/>
</dbReference>
<evidence type="ECO:0000313" key="3">
    <source>
        <dbReference type="Proteomes" id="UP000038802"/>
    </source>
</evidence>
<evidence type="ECO:0000313" key="4">
    <source>
        <dbReference type="Proteomes" id="UP000039021"/>
    </source>
</evidence>
<dbReference type="EMBL" id="CSBK01000077">
    <property type="protein sequence ID" value="COW90104.1"/>
    <property type="molecule type" value="Genomic_DNA"/>
</dbReference>
<reference evidence="1" key="1">
    <citation type="submission" date="2015-03" db="EMBL/GenBank/DDBJ databases">
        <authorList>
            <person name="Murphy D."/>
        </authorList>
    </citation>
    <scope>NUCLEOTIDE SEQUENCE [LARGE SCALE GENOMIC DNA]</scope>
    <source>
        <strain evidence="1">K00500041</strain>
    </source>
</reference>
<evidence type="ECO:0000313" key="2">
    <source>
        <dbReference type="EMBL" id="COW90104.1"/>
    </source>
</evidence>
<dbReference type="AlphaFoldDB" id="A0A0U0RWC1"/>